<gene>
    <name evidence="1" type="ORF">C8F04DRAFT_1279709</name>
</gene>
<organism evidence="1 2">
    <name type="scientific">Mycena alexandri</name>
    <dbReference type="NCBI Taxonomy" id="1745969"/>
    <lineage>
        <taxon>Eukaryota</taxon>
        <taxon>Fungi</taxon>
        <taxon>Dikarya</taxon>
        <taxon>Basidiomycota</taxon>
        <taxon>Agaricomycotina</taxon>
        <taxon>Agaricomycetes</taxon>
        <taxon>Agaricomycetidae</taxon>
        <taxon>Agaricales</taxon>
        <taxon>Marasmiineae</taxon>
        <taxon>Mycenaceae</taxon>
        <taxon>Mycena</taxon>
    </lineage>
</organism>
<accession>A0AAD6WKL7</accession>
<reference evidence="1" key="1">
    <citation type="submission" date="2023-03" db="EMBL/GenBank/DDBJ databases">
        <title>Massive genome expansion in bonnet fungi (Mycena s.s.) driven by repeated elements and novel gene families across ecological guilds.</title>
        <authorList>
            <consortium name="Lawrence Berkeley National Laboratory"/>
            <person name="Harder C.B."/>
            <person name="Miyauchi S."/>
            <person name="Viragh M."/>
            <person name="Kuo A."/>
            <person name="Thoen E."/>
            <person name="Andreopoulos B."/>
            <person name="Lu D."/>
            <person name="Skrede I."/>
            <person name="Drula E."/>
            <person name="Henrissat B."/>
            <person name="Morin E."/>
            <person name="Kohler A."/>
            <person name="Barry K."/>
            <person name="LaButti K."/>
            <person name="Morin E."/>
            <person name="Salamov A."/>
            <person name="Lipzen A."/>
            <person name="Mereny Z."/>
            <person name="Hegedus B."/>
            <person name="Baldrian P."/>
            <person name="Stursova M."/>
            <person name="Weitz H."/>
            <person name="Taylor A."/>
            <person name="Grigoriev I.V."/>
            <person name="Nagy L.G."/>
            <person name="Martin F."/>
            <person name="Kauserud H."/>
        </authorList>
    </citation>
    <scope>NUCLEOTIDE SEQUENCE</scope>
    <source>
        <strain evidence="1">CBHHK200</strain>
    </source>
</reference>
<evidence type="ECO:0000313" key="1">
    <source>
        <dbReference type="EMBL" id="KAJ7017288.1"/>
    </source>
</evidence>
<comment type="caution">
    <text evidence="1">The sequence shown here is derived from an EMBL/GenBank/DDBJ whole genome shotgun (WGS) entry which is preliminary data.</text>
</comment>
<dbReference type="EMBL" id="JARJCM010000419">
    <property type="protein sequence ID" value="KAJ7017288.1"/>
    <property type="molecule type" value="Genomic_DNA"/>
</dbReference>
<evidence type="ECO:0000313" key="2">
    <source>
        <dbReference type="Proteomes" id="UP001218188"/>
    </source>
</evidence>
<dbReference type="AlphaFoldDB" id="A0AAD6WKL7"/>
<dbReference type="Proteomes" id="UP001218188">
    <property type="component" value="Unassembled WGS sequence"/>
</dbReference>
<name>A0AAD6WKL7_9AGAR</name>
<sequence length="410" mass="46096">MNLVNDLVAKILEEALDFRGRIWWQVALDRRNIATLSRDWQAKLYTNFHLWSNIPVRRAMSERYVAFLGERAARGPVILDISTESTGTKDCTMTELVETRLPLLRPVFARAKAINIQTVDYSQWLQIAAVIGQYNAPNVTSALHSVASGLWLGEGELPFPECVWIHCVRTLRLQSVPPLWITTGAYSSLRQLRLVRVTDISWPRLRDSLVSAAQVEVFEIKDVCCFTPAFGTPITMPNVADFYLGYGDDETAELLSGILLPGLRRLMVDAYSYATLQPLLEEDARVLRTAIILDIGVVEPTAGHLLLALCAMEGAVEIDVRRCGDQALDVCRSLGHHPQYKPARLERLVVQGELSVEVVRAWIAKASPHFTVISLAGFPIYGYMRRTAVMGRPDEVDFVQLEYLGFWPDR</sequence>
<keyword evidence="2" id="KW-1185">Reference proteome</keyword>
<proteinExistence type="predicted"/>
<protein>
    <submittedName>
        <fullName evidence="1">Uncharacterized protein</fullName>
    </submittedName>
</protein>